<evidence type="ECO:0008006" key="6">
    <source>
        <dbReference type="Google" id="ProtNLM"/>
    </source>
</evidence>
<evidence type="ECO:0000256" key="1">
    <source>
        <dbReference type="SAM" id="MobiDB-lite"/>
    </source>
</evidence>
<evidence type="ECO:0000256" key="2">
    <source>
        <dbReference type="SAM" id="SignalP"/>
    </source>
</evidence>
<organism evidence="3">
    <name type="scientific">Gaeumannomyces tritici (strain R3-111a-1)</name>
    <name type="common">Wheat and barley take-all root rot fungus</name>
    <name type="synonym">Gaeumannomyces graminis var. tritici</name>
    <dbReference type="NCBI Taxonomy" id="644352"/>
    <lineage>
        <taxon>Eukaryota</taxon>
        <taxon>Fungi</taxon>
        <taxon>Dikarya</taxon>
        <taxon>Ascomycota</taxon>
        <taxon>Pezizomycotina</taxon>
        <taxon>Sordariomycetes</taxon>
        <taxon>Sordariomycetidae</taxon>
        <taxon>Magnaporthales</taxon>
        <taxon>Magnaporthaceae</taxon>
        <taxon>Gaeumannomyces</taxon>
    </lineage>
</organism>
<feature type="region of interest" description="Disordered" evidence="1">
    <location>
        <begin position="72"/>
        <end position="95"/>
    </location>
</feature>
<feature type="signal peptide" evidence="2">
    <location>
        <begin position="1"/>
        <end position="22"/>
    </location>
</feature>
<feature type="compositionally biased region" description="Pro residues" evidence="1">
    <location>
        <begin position="78"/>
        <end position="95"/>
    </location>
</feature>
<feature type="chain" id="PRO_5015094764" description="C2H2-type domain-containing protein" evidence="2">
    <location>
        <begin position="23"/>
        <end position="134"/>
    </location>
</feature>
<dbReference type="VEuPathDB" id="FungiDB:GGTG_07266"/>
<dbReference type="EMBL" id="GL385397">
    <property type="protein sequence ID" value="EJT77354.1"/>
    <property type="molecule type" value="Genomic_DNA"/>
</dbReference>
<reference evidence="3" key="2">
    <citation type="submission" date="2010-07" db="EMBL/GenBank/DDBJ databases">
        <authorList>
            <consortium name="The Broad Institute Genome Sequencing Platform"/>
            <consortium name="Broad Institute Genome Sequencing Center for Infectious Disease"/>
            <person name="Ma L.-J."/>
            <person name="Dead R."/>
            <person name="Young S."/>
            <person name="Zeng Q."/>
            <person name="Koehrsen M."/>
            <person name="Alvarado L."/>
            <person name="Berlin A."/>
            <person name="Chapman S.B."/>
            <person name="Chen Z."/>
            <person name="Freedman E."/>
            <person name="Gellesch M."/>
            <person name="Goldberg J."/>
            <person name="Griggs A."/>
            <person name="Gujja S."/>
            <person name="Heilman E.R."/>
            <person name="Heiman D."/>
            <person name="Hepburn T."/>
            <person name="Howarth C."/>
            <person name="Jen D."/>
            <person name="Larson L."/>
            <person name="Mehta T."/>
            <person name="Neiman D."/>
            <person name="Pearson M."/>
            <person name="Roberts A."/>
            <person name="Saif S."/>
            <person name="Shea T."/>
            <person name="Shenoy N."/>
            <person name="Sisk P."/>
            <person name="Stolte C."/>
            <person name="Sykes S."/>
            <person name="Walk T."/>
            <person name="White J."/>
            <person name="Yandava C."/>
            <person name="Haas B."/>
            <person name="Nusbaum C."/>
            <person name="Birren B."/>
        </authorList>
    </citation>
    <scope>NUCLEOTIDE SEQUENCE</scope>
    <source>
        <strain evidence="3">R3-111a-1</strain>
    </source>
</reference>
<name>J3P169_GAET3</name>
<keyword evidence="2" id="KW-0732">Signal</keyword>
<dbReference type="HOGENOM" id="CLU_1896347_0_0_1"/>
<dbReference type="GeneID" id="20347724"/>
<evidence type="ECO:0000313" key="4">
    <source>
        <dbReference type="EnsemblFungi" id="EJT77354"/>
    </source>
</evidence>
<dbReference type="EnsemblFungi" id="EJT77354">
    <property type="protein sequence ID" value="EJT77354"/>
    <property type="gene ID" value="GGTG_07266"/>
</dbReference>
<gene>
    <name evidence="4" type="primary">20347724</name>
    <name evidence="3" type="ORF">GGTG_07266</name>
</gene>
<protein>
    <recommendedName>
        <fullName evidence="6">C2H2-type domain-containing protein</fullName>
    </recommendedName>
</protein>
<dbReference type="OrthoDB" id="10554155at2759"/>
<reference evidence="4" key="4">
    <citation type="journal article" date="2015" name="G3 (Bethesda)">
        <title>Genome sequences of three phytopathogenic species of the Magnaporthaceae family of fungi.</title>
        <authorList>
            <person name="Okagaki L.H."/>
            <person name="Nunes C.C."/>
            <person name="Sailsbery J."/>
            <person name="Clay B."/>
            <person name="Brown D."/>
            <person name="John T."/>
            <person name="Oh Y."/>
            <person name="Young N."/>
            <person name="Fitzgerald M."/>
            <person name="Haas B.J."/>
            <person name="Zeng Q."/>
            <person name="Young S."/>
            <person name="Adiconis X."/>
            <person name="Fan L."/>
            <person name="Levin J.Z."/>
            <person name="Mitchell T.K."/>
            <person name="Okubara P.A."/>
            <person name="Farman M.L."/>
            <person name="Kohn L.M."/>
            <person name="Birren B."/>
            <person name="Ma L.-J."/>
            <person name="Dean R.A."/>
        </authorList>
    </citation>
    <scope>NUCLEOTIDE SEQUENCE</scope>
    <source>
        <strain evidence="4">R3-111a-1</strain>
    </source>
</reference>
<keyword evidence="5" id="KW-1185">Reference proteome</keyword>
<reference evidence="4" key="5">
    <citation type="submission" date="2018-04" db="UniProtKB">
        <authorList>
            <consortium name="EnsemblFungi"/>
        </authorList>
    </citation>
    <scope>IDENTIFICATION</scope>
    <source>
        <strain evidence="4">R3-111a-1</strain>
    </source>
</reference>
<dbReference type="RefSeq" id="XP_009223354.1">
    <property type="nucleotide sequence ID" value="XM_009225090.1"/>
</dbReference>
<evidence type="ECO:0000313" key="3">
    <source>
        <dbReference type="EMBL" id="EJT77354.1"/>
    </source>
</evidence>
<dbReference type="AlphaFoldDB" id="J3P169"/>
<accession>J3P169</accession>
<sequence length="134" mass="14449">MRFSLHHILLAAAAAQLPLASAQDAQGDHQALHVARSEALVRARDAIAEAKVYNDQILARSAGDDALLLVARGSKPSKPSPPSPGPVKPADPPKIPKLRKCVQCGQMCALGEQFHVHQRGFRFFCQDLPGQQTK</sequence>
<proteinExistence type="predicted"/>
<reference evidence="5" key="1">
    <citation type="submission" date="2010-07" db="EMBL/GenBank/DDBJ databases">
        <title>The genome sequence of Gaeumannomyces graminis var. tritici strain R3-111a-1.</title>
        <authorList>
            <consortium name="The Broad Institute Genome Sequencing Platform"/>
            <person name="Ma L.-J."/>
            <person name="Dead R."/>
            <person name="Young S."/>
            <person name="Zeng Q."/>
            <person name="Koehrsen M."/>
            <person name="Alvarado L."/>
            <person name="Berlin A."/>
            <person name="Chapman S.B."/>
            <person name="Chen Z."/>
            <person name="Freedman E."/>
            <person name="Gellesch M."/>
            <person name="Goldberg J."/>
            <person name="Griggs A."/>
            <person name="Gujja S."/>
            <person name="Heilman E.R."/>
            <person name="Heiman D."/>
            <person name="Hepburn T."/>
            <person name="Howarth C."/>
            <person name="Jen D."/>
            <person name="Larson L."/>
            <person name="Mehta T."/>
            <person name="Neiman D."/>
            <person name="Pearson M."/>
            <person name="Roberts A."/>
            <person name="Saif S."/>
            <person name="Shea T."/>
            <person name="Shenoy N."/>
            <person name="Sisk P."/>
            <person name="Stolte C."/>
            <person name="Sykes S."/>
            <person name="Walk T."/>
            <person name="White J."/>
            <person name="Yandava C."/>
            <person name="Haas B."/>
            <person name="Nusbaum C."/>
            <person name="Birren B."/>
        </authorList>
    </citation>
    <scope>NUCLEOTIDE SEQUENCE [LARGE SCALE GENOMIC DNA]</scope>
    <source>
        <strain evidence="5">R3-111a-1</strain>
    </source>
</reference>
<reference evidence="3" key="3">
    <citation type="submission" date="2010-09" db="EMBL/GenBank/DDBJ databases">
        <title>Annotation of Gaeumannomyces graminis var. tritici R3-111a-1.</title>
        <authorList>
            <consortium name="The Broad Institute Genome Sequencing Platform"/>
            <person name="Ma L.-J."/>
            <person name="Dead R."/>
            <person name="Young S.K."/>
            <person name="Zeng Q."/>
            <person name="Gargeya S."/>
            <person name="Fitzgerald M."/>
            <person name="Haas B."/>
            <person name="Abouelleil A."/>
            <person name="Alvarado L."/>
            <person name="Arachchi H.M."/>
            <person name="Berlin A."/>
            <person name="Brown A."/>
            <person name="Chapman S.B."/>
            <person name="Chen Z."/>
            <person name="Dunbar C."/>
            <person name="Freedman E."/>
            <person name="Gearin G."/>
            <person name="Gellesch M."/>
            <person name="Goldberg J."/>
            <person name="Griggs A."/>
            <person name="Gujja S."/>
            <person name="Heiman D."/>
            <person name="Howarth C."/>
            <person name="Larson L."/>
            <person name="Lui A."/>
            <person name="MacDonald P.J.P."/>
            <person name="Mehta T."/>
            <person name="Montmayeur A."/>
            <person name="Murphy C."/>
            <person name="Neiman D."/>
            <person name="Pearson M."/>
            <person name="Priest M."/>
            <person name="Roberts A."/>
            <person name="Saif S."/>
            <person name="Shea T."/>
            <person name="Shenoy N."/>
            <person name="Sisk P."/>
            <person name="Stolte C."/>
            <person name="Sykes S."/>
            <person name="Yandava C."/>
            <person name="Wortman J."/>
            <person name="Nusbaum C."/>
            <person name="Birren B."/>
        </authorList>
    </citation>
    <scope>NUCLEOTIDE SEQUENCE</scope>
    <source>
        <strain evidence="3">R3-111a-1</strain>
    </source>
</reference>
<evidence type="ECO:0000313" key="5">
    <source>
        <dbReference type="Proteomes" id="UP000006039"/>
    </source>
</evidence>
<dbReference type="eggNOG" id="ENOG502RF0J">
    <property type="taxonomic scope" value="Eukaryota"/>
</dbReference>
<dbReference type="Proteomes" id="UP000006039">
    <property type="component" value="Unassembled WGS sequence"/>
</dbReference>